<dbReference type="Pfam" id="PF12831">
    <property type="entry name" value="FAD_oxidored"/>
    <property type="match status" value="3"/>
</dbReference>
<dbReference type="EMBL" id="JACHXJ010000006">
    <property type="protein sequence ID" value="MBB3131086.1"/>
    <property type="molecule type" value="Genomic_DNA"/>
</dbReference>
<evidence type="ECO:0000256" key="6">
    <source>
        <dbReference type="SAM" id="MobiDB-lite"/>
    </source>
</evidence>
<evidence type="ECO:0000256" key="2">
    <source>
        <dbReference type="ARBA" id="ARBA00022723"/>
    </source>
</evidence>
<gene>
    <name evidence="7" type="ORF">FHS19_005806</name>
</gene>
<evidence type="ECO:0000256" key="5">
    <source>
        <dbReference type="ARBA" id="ARBA00023014"/>
    </source>
</evidence>
<feature type="region of interest" description="Disordered" evidence="6">
    <location>
        <begin position="360"/>
        <end position="379"/>
    </location>
</feature>
<evidence type="ECO:0000313" key="7">
    <source>
        <dbReference type="EMBL" id="MBB3131086.1"/>
    </source>
</evidence>
<dbReference type="Gene3D" id="3.50.50.60">
    <property type="entry name" value="FAD/NAD(P)-binding domain"/>
    <property type="match status" value="2"/>
</dbReference>
<dbReference type="SUPFAM" id="SSF51905">
    <property type="entry name" value="FAD/NAD(P)-binding domain"/>
    <property type="match status" value="2"/>
</dbReference>
<evidence type="ECO:0000256" key="3">
    <source>
        <dbReference type="ARBA" id="ARBA00023002"/>
    </source>
</evidence>
<evidence type="ECO:0000256" key="4">
    <source>
        <dbReference type="ARBA" id="ARBA00023004"/>
    </source>
</evidence>
<keyword evidence="4" id="KW-0408">Iron</keyword>
<dbReference type="RefSeq" id="WP_183585541.1">
    <property type="nucleotide sequence ID" value="NZ_JACHXJ010000006.1"/>
</dbReference>
<dbReference type="GO" id="GO:0016491">
    <property type="term" value="F:oxidoreductase activity"/>
    <property type="evidence" value="ECO:0007669"/>
    <property type="project" value="UniProtKB-KW"/>
</dbReference>
<keyword evidence="2" id="KW-0479">Metal-binding</keyword>
<dbReference type="GO" id="GO:0046872">
    <property type="term" value="F:metal ion binding"/>
    <property type="evidence" value="ECO:0007669"/>
    <property type="project" value="UniProtKB-KW"/>
</dbReference>
<reference evidence="7 8" key="1">
    <citation type="submission" date="2020-08" db="EMBL/GenBank/DDBJ databases">
        <title>Genomic Encyclopedia of Type Strains, Phase III (KMG-III): the genomes of soil and plant-associated and newly described type strains.</title>
        <authorList>
            <person name="Whitman W."/>
        </authorList>
    </citation>
    <scope>NUCLEOTIDE SEQUENCE [LARGE SCALE GENOMIC DNA]</scope>
    <source>
        <strain evidence="7 8">CECT 5831</strain>
    </source>
</reference>
<dbReference type="GO" id="GO:0051539">
    <property type="term" value="F:4 iron, 4 sulfur cluster binding"/>
    <property type="evidence" value="ECO:0007669"/>
    <property type="project" value="UniProtKB-KW"/>
</dbReference>
<sequence>MELMVEAARIPLLAVTDAVVFGGSFAGIAAALELAAAGQRVWIIEPRTYMGREMTATLRPWLKAGGEDRWPKLIRYVLAGQDTSIGRNADGQLSDPTEAGAVTGTGRSEEIALQPDLVKRRLEQALEEAGVGLLYATLPVAVDRTAGGICGVIVANKSGRQRISCRLVVDATETALAASLCGQDVSHAFEALSVLGEPASAADVPVVSNRSASASDFTGLSGTDGDLRNRHGQGQKALFTRTLEFTGVSEAGLRWLASVESVESDENAVTPLCPRLLPVPAALELAGNTVRLHPGYRGAGHWLVEYAVVLPAANTLEAAGKREMHARMRGMALAEHLLQQVRAFAGAVLCASSHELSGPYPVPESSGQESVFPADWGGKRAVDPVGSTPPAEELEIPAAPMQTAASEFRPVESGIWSLWLTADRDGLVSLHDPSGAARLGERLAEQIVRESRDEIETQVPSQAIAQADAVPGVSGGRLAQFRPGPTAGLTVRIPAWLDGEAGLAAAEAAAMPIPVAASVDVLVAGGGSSGACAAITAAKEDMRTLLVDLNPGLGGTGTYGGVDSYWFGRKTGFAAGIQDQVLEQQRKLRYKGNKWSIEAKMHALLTEAEKHGAELMLNSIVFGAVMDGTAASGLVAATRYGPVAVLAQAVIDATGDGDAAACAGAEYVYGSARDHTVMWYSLAQYRSPDKIQNNFTSMVDVSNILDYTRAILAGRRRGGECHDHGIYVATRESRHILGDVVMKLSDQLLHRRWEDVVNIHFSNHDVKGVSGADWVNVGLIPPNLEIEIPYRMLLPKGIDGMLVAGKAVSATHDALPAIRMQADLENLGGVCALAAASAVRSGSSLRGLDITMLQRRLTEEGLLPEGTHERRLAPHHYSETDLEQLVGRIEADMPLYDYANMRMDEIYRGMIPFAEIVSAGPRIVPHLEQALARTEGTRQIRIAQALAMAGSSSGSGVLIQALMQELSGPELPVRTANMMYVQLPPDHGAMPDAAYLLYSLAQTKDPGSIAVWQRVAELLQPDEADFKDSRKGIYYFIDAVCQGAERLADPAAVPVLEQLHRIPAIHGQQCYQGYQPDYFLERRAMLELSLGRALAACGSPAGYAVLIGYLPDVRSLLSKQAHLMLKRLSGRDLGKDPLLWSGWLAAASRELPPYSLDMPLDLEKDSERVLRQPVPWNGQ</sequence>
<protein>
    <submittedName>
        <fullName evidence="7">Flavin-dependent dehydrogenase</fullName>
    </submittedName>
</protein>
<dbReference type="Proteomes" id="UP000517523">
    <property type="component" value="Unassembled WGS sequence"/>
</dbReference>
<dbReference type="PANTHER" id="PTHR43498">
    <property type="entry name" value="FERREDOXIN:COB-COM HETERODISULFIDE REDUCTASE SUBUNIT A"/>
    <property type="match status" value="1"/>
</dbReference>
<evidence type="ECO:0000313" key="8">
    <source>
        <dbReference type="Proteomes" id="UP000517523"/>
    </source>
</evidence>
<keyword evidence="3" id="KW-0560">Oxidoreductase</keyword>
<dbReference type="PANTHER" id="PTHR43498:SF1">
    <property type="entry name" value="COB--COM HETERODISULFIDE REDUCTASE IRON-SULFUR SUBUNIT A"/>
    <property type="match status" value="1"/>
</dbReference>
<organism evidence="7 8">
    <name type="scientific">Paenibacillus rhizosphaerae</name>
    <dbReference type="NCBI Taxonomy" id="297318"/>
    <lineage>
        <taxon>Bacteria</taxon>
        <taxon>Bacillati</taxon>
        <taxon>Bacillota</taxon>
        <taxon>Bacilli</taxon>
        <taxon>Bacillales</taxon>
        <taxon>Paenibacillaceae</taxon>
        <taxon>Paenibacillus</taxon>
    </lineage>
</organism>
<comment type="caution">
    <text evidence="7">The sequence shown here is derived from an EMBL/GenBank/DDBJ whole genome shotgun (WGS) entry which is preliminary data.</text>
</comment>
<accession>A0A839TW50</accession>
<proteinExistence type="predicted"/>
<name>A0A839TW50_9BACL</name>
<dbReference type="InterPro" id="IPR039650">
    <property type="entry name" value="HdrA-like"/>
</dbReference>
<keyword evidence="1" id="KW-0004">4Fe-4S</keyword>
<dbReference type="AlphaFoldDB" id="A0A839TW50"/>
<dbReference type="InterPro" id="IPR036188">
    <property type="entry name" value="FAD/NAD-bd_sf"/>
</dbReference>
<evidence type="ECO:0000256" key="1">
    <source>
        <dbReference type="ARBA" id="ARBA00022485"/>
    </source>
</evidence>
<keyword evidence="5" id="KW-0411">Iron-sulfur</keyword>